<dbReference type="InterPro" id="IPR032675">
    <property type="entry name" value="LRR_dom_sf"/>
</dbReference>
<evidence type="ECO:0000313" key="2">
    <source>
        <dbReference type="EMBL" id="KAF5175704.1"/>
    </source>
</evidence>
<dbReference type="AlphaFoldDB" id="A0A7J6USZ0"/>
<keyword evidence="3" id="KW-1185">Reference proteome</keyword>
<protein>
    <submittedName>
        <fullName evidence="2">F-box/RNI-like superfamily protein</fullName>
    </submittedName>
</protein>
<organism evidence="2 3">
    <name type="scientific">Thalictrum thalictroides</name>
    <name type="common">Rue-anemone</name>
    <name type="synonym">Anemone thalictroides</name>
    <dbReference type="NCBI Taxonomy" id="46969"/>
    <lineage>
        <taxon>Eukaryota</taxon>
        <taxon>Viridiplantae</taxon>
        <taxon>Streptophyta</taxon>
        <taxon>Embryophyta</taxon>
        <taxon>Tracheophyta</taxon>
        <taxon>Spermatophyta</taxon>
        <taxon>Magnoliopsida</taxon>
        <taxon>Ranunculales</taxon>
        <taxon>Ranunculaceae</taxon>
        <taxon>Thalictroideae</taxon>
        <taxon>Thalictrum</taxon>
    </lineage>
</organism>
<evidence type="ECO:0000313" key="3">
    <source>
        <dbReference type="Proteomes" id="UP000554482"/>
    </source>
</evidence>
<dbReference type="InterPro" id="IPR055411">
    <property type="entry name" value="LRR_FXL15/At3g58940/PEG3-like"/>
</dbReference>
<sequence length="605" mass="70398">MFPVVEINEERIQTEHRRDVKQYNLSIKKTLNTRYSNEAERISCLPRRWRCLLPCSVSCPDDLRITFWLLKEYILTVIDKLFNREGCKVQKLHISYDYQESDAHQVDLWIRFALKHSAEELELRFSNGVQPCVEGFYRPYKLPHSLFRSKSLTNLTLSFCDLNLPSSMHVSALKRLSLEFISISSDAITSLTSSCPLLEYLSFVGCNKVSNLDIFISNPNLKFVEIWDDITTSSDTKFMIDAPYLHSLGFHVCLPRGNYCLKNLSNLAKASFYDFNTEECLGKVYGEGDCNQWIRLLDDVHHVKDIRLCSFFVQVLSREVQKLHFVYNNATCIELETKLTNWELPVISYLLKSSPKLETLIMKPGEPEITLGHDDKFGFDTKDYWNNEDFDFSSHLQNLKTVEIYIYIDPYKLSSVDEVLKRIENCYVQFELNLCNFFVQVLSMRRLKNLKPLSINASCITLESTLTEWELPGISYLFKNSPKLETLDINSRKTYIQLIDDLKGKFEDYWKRDDFDFSSLRIVEVNVYVGSYNIGDVDEVQKRIESSYVGFVSFLLRKASLLERMIIQCGEKDSSLRNDCESIIMVCKILSILPRASPRCELHII</sequence>
<dbReference type="InterPro" id="IPR050232">
    <property type="entry name" value="FBL13/AtMIF1-like"/>
</dbReference>
<dbReference type="Pfam" id="PF24758">
    <property type="entry name" value="LRR_At5g56370"/>
    <property type="match status" value="1"/>
</dbReference>
<dbReference type="SUPFAM" id="SSF52047">
    <property type="entry name" value="RNI-like"/>
    <property type="match status" value="1"/>
</dbReference>
<comment type="caution">
    <text evidence="2">The sequence shown here is derived from an EMBL/GenBank/DDBJ whole genome shotgun (WGS) entry which is preliminary data.</text>
</comment>
<name>A0A7J6USZ0_THATH</name>
<accession>A0A7J6USZ0</accession>
<gene>
    <name evidence="2" type="ORF">FRX31_034707</name>
</gene>
<dbReference type="Proteomes" id="UP000554482">
    <property type="component" value="Unassembled WGS sequence"/>
</dbReference>
<evidence type="ECO:0000259" key="1">
    <source>
        <dbReference type="Pfam" id="PF24758"/>
    </source>
</evidence>
<proteinExistence type="predicted"/>
<feature type="domain" description="F-box/LRR-repeat protein 15/At3g58940/PEG3-like LRR" evidence="1">
    <location>
        <begin position="106"/>
        <end position="251"/>
    </location>
</feature>
<dbReference type="Gene3D" id="3.80.10.10">
    <property type="entry name" value="Ribonuclease Inhibitor"/>
    <property type="match status" value="1"/>
</dbReference>
<dbReference type="PANTHER" id="PTHR31900:SF32">
    <property type="entry name" value="F-BOX_RNI_FBD-LIKE DOMAIN PROTEIN"/>
    <property type="match status" value="1"/>
</dbReference>
<reference evidence="2 3" key="1">
    <citation type="submission" date="2020-06" db="EMBL/GenBank/DDBJ databases">
        <title>Transcriptomic and genomic resources for Thalictrum thalictroides and T. hernandezii: Facilitating candidate gene discovery in an emerging model plant lineage.</title>
        <authorList>
            <person name="Arias T."/>
            <person name="Riano-Pachon D.M."/>
            <person name="Di Stilio V.S."/>
        </authorList>
    </citation>
    <scope>NUCLEOTIDE SEQUENCE [LARGE SCALE GENOMIC DNA]</scope>
    <source>
        <strain evidence="3">cv. WT478/WT964</strain>
        <tissue evidence="2">Leaves</tissue>
    </source>
</reference>
<dbReference type="EMBL" id="JABWDY010043693">
    <property type="protein sequence ID" value="KAF5175704.1"/>
    <property type="molecule type" value="Genomic_DNA"/>
</dbReference>
<dbReference type="PANTHER" id="PTHR31900">
    <property type="entry name" value="F-BOX/RNI SUPERFAMILY PROTEIN-RELATED"/>
    <property type="match status" value="1"/>
</dbReference>
<dbReference type="OrthoDB" id="594804at2759"/>